<accession>A0ABY5JXZ7</accession>
<name>A0ABY5JXZ7_9BACI</name>
<dbReference type="SUPFAM" id="SSF48498">
    <property type="entry name" value="Tetracyclin repressor-like, C-terminal domain"/>
    <property type="match status" value="1"/>
</dbReference>
<dbReference type="InterPro" id="IPR009057">
    <property type="entry name" value="Homeodomain-like_sf"/>
</dbReference>
<organism evidence="6 7">
    <name type="scientific">Oceanobacillus jeddahense</name>
    <dbReference type="NCBI Taxonomy" id="1462527"/>
    <lineage>
        <taxon>Bacteria</taxon>
        <taxon>Bacillati</taxon>
        <taxon>Bacillota</taxon>
        <taxon>Bacilli</taxon>
        <taxon>Bacillales</taxon>
        <taxon>Bacillaceae</taxon>
        <taxon>Oceanobacillus</taxon>
    </lineage>
</organism>
<dbReference type="InterPro" id="IPR036271">
    <property type="entry name" value="Tet_transcr_reg_TetR-rel_C_sf"/>
</dbReference>
<gene>
    <name evidence="6" type="ORF">NP439_11760</name>
</gene>
<dbReference type="Proteomes" id="UP001059773">
    <property type="component" value="Chromosome"/>
</dbReference>
<keyword evidence="7" id="KW-1185">Reference proteome</keyword>
<protein>
    <submittedName>
        <fullName evidence="6">WHG domain-containing protein</fullName>
    </submittedName>
</protein>
<reference evidence="6" key="1">
    <citation type="submission" date="2022-07" db="EMBL/GenBank/DDBJ databases">
        <title>FELIX.</title>
        <authorList>
            <person name="Wan K.H."/>
            <person name="Park S."/>
            <person name="Lawrence Q."/>
            <person name="Eichenberger J.P."/>
            <person name="Booth B.W."/>
            <person name="Piaggio A.J."/>
            <person name="Chandler J.C."/>
            <person name="Franklin A.B."/>
            <person name="Celniker S.E."/>
        </authorList>
    </citation>
    <scope>NUCLEOTIDE SEQUENCE</scope>
    <source>
        <strain evidence="6">QA-1986 374</strain>
    </source>
</reference>
<sequence>MKKKITKEIITDAAMELLDEKGIEGVTIKNTAIKLAIKPPSLYNHIANLEDLLDMTARKSMKNLYEKLMLASIGLEKKEALWGIAYEYRSFAKNYPGQYQLTQKVKLWKSDETKQIPEQILGIFSKILQKYALSEDETIHFIRTLRSYLHGFILLEMEEAFGLPQELEKSFTLGVNVILTELDSSSNLNNQ</sequence>
<dbReference type="PROSITE" id="PS50977">
    <property type="entry name" value="HTH_TETR_2"/>
    <property type="match status" value="1"/>
</dbReference>
<dbReference type="Gene3D" id="1.10.357.10">
    <property type="entry name" value="Tetracycline Repressor, domain 2"/>
    <property type="match status" value="1"/>
</dbReference>
<proteinExistence type="predicted"/>
<dbReference type="InterPro" id="IPR025996">
    <property type="entry name" value="MT1864/Rv1816-like_C"/>
</dbReference>
<keyword evidence="3" id="KW-0804">Transcription</keyword>
<dbReference type="EMBL" id="CP101914">
    <property type="protein sequence ID" value="UUI05270.1"/>
    <property type="molecule type" value="Genomic_DNA"/>
</dbReference>
<evidence type="ECO:0000259" key="5">
    <source>
        <dbReference type="PROSITE" id="PS50977"/>
    </source>
</evidence>
<dbReference type="SUPFAM" id="SSF46689">
    <property type="entry name" value="Homeodomain-like"/>
    <property type="match status" value="1"/>
</dbReference>
<evidence type="ECO:0000256" key="3">
    <source>
        <dbReference type="ARBA" id="ARBA00023163"/>
    </source>
</evidence>
<dbReference type="Pfam" id="PF00440">
    <property type="entry name" value="TetR_N"/>
    <property type="match status" value="1"/>
</dbReference>
<keyword evidence="2 4" id="KW-0238">DNA-binding</keyword>
<keyword evidence="1" id="KW-0805">Transcription regulation</keyword>
<evidence type="ECO:0000256" key="1">
    <source>
        <dbReference type="ARBA" id="ARBA00023015"/>
    </source>
</evidence>
<dbReference type="InterPro" id="IPR001647">
    <property type="entry name" value="HTH_TetR"/>
</dbReference>
<evidence type="ECO:0000313" key="7">
    <source>
        <dbReference type="Proteomes" id="UP001059773"/>
    </source>
</evidence>
<dbReference type="Pfam" id="PF13305">
    <property type="entry name" value="TetR_C_33"/>
    <property type="match status" value="1"/>
</dbReference>
<feature type="domain" description="HTH tetR-type" evidence="5">
    <location>
        <begin position="4"/>
        <end position="64"/>
    </location>
</feature>
<feature type="DNA-binding region" description="H-T-H motif" evidence="4">
    <location>
        <begin position="27"/>
        <end position="46"/>
    </location>
</feature>
<evidence type="ECO:0000256" key="4">
    <source>
        <dbReference type="PROSITE-ProRule" id="PRU00335"/>
    </source>
</evidence>
<dbReference type="Gene3D" id="1.10.10.60">
    <property type="entry name" value="Homeodomain-like"/>
    <property type="match status" value="1"/>
</dbReference>
<dbReference type="RefSeq" id="WP_256710148.1">
    <property type="nucleotide sequence ID" value="NZ_CP101914.1"/>
</dbReference>
<evidence type="ECO:0000256" key="2">
    <source>
        <dbReference type="ARBA" id="ARBA00023125"/>
    </source>
</evidence>
<evidence type="ECO:0000313" key="6">
    <source>
        <dbReference type="EMBL" id="UUI05270.1"/>
    </source>
</evidence>